<comment type="caution">
    <text evidence="10">The sequence shown here is derived from an EMBL/GenBank/DDBJ whole genome shotgun (WGS) entry which is preliminary data.</text>
</comment>
<dbReference type="PANTHER" id="PTHR36115">
    <property type="entry name" value="PROLINE-RICH ANTIGEN HOMOLOG-RELATED"/>
    <property type="match status" value="1"/>
</dbReference>
<evidence type="ECO:0000256" key="3">
    <source>
        <dbReference type="ARBA" id="ARBA00022692"/>
    </source>
</evidence>
<feature type="transmembrane region" description="Helical" evidence="7">
    <location>
        <begin position="506"/>
        <end position="530"/>
    </location>
</feature>
<sequence length="604" mass="61512">MTASPGDGEHAAREGYYPDPSIPGFVRYWNGAAWVPGTSRPAPAPAPVSVEETGPVFLDETSASEALPEPSSGGWRKEAASGRWEDGPSSERWEDEASPAGWRKEAAPADARRADGAPGTRRDDPSPQERPSAPGAGREAPSGGGWQADPAHQAGFGGPRDVRVSWGGPDVGEPEDARPGGISLTRPAPAAPAARRLPAQAAAESVGILSARPPAWPDAPGTGVSGLTSSWPEATPQATPQAAAAPAAAPVRPAGPDPGARAGSPLPARSSAPARTTAPAPEPSGPAAEPAWHGIPHPADDPAREWPDAPQLPSAPRPGRNRSDAPVREWAGDPEAGAPVRYGRTAGSAEEPGRGAHPGPARGSVTAGRGRPDAAEADHGRAPAAAPGPRPEASPPAARAAAPAAPPVPAGPGAHAPASAHAPSSAPAVSPEAPVREDARALFERMAERAVRPAGLARRGLARTVDSLVLAGVAVGAAAPLVPGVRAHLQAKVDAARAGGRTTTVWLLDATTAGRLGLVLAAVLLFAVFYEVLPTARWGRTPGKKLCGVRVLATATLRPPGFGAALLRWLVYASLGLPGGLWCLVDRPRRQAWHDKAARTYVAR</sequence>
<dbReference type="EMBL" id="JBBDHD010000015">
    <property type="protein sequence ID" value="MFH7595194.1"/>
    <property type="molecule type" value="Genomic_DNA"/>
</dbReference>
<evidence type="ECO:0000256" key="7">
    <source>
        <dbReference type="SAM" id="Phobius"/>
    </source>
</evidence>
<reference evidence="10 11" key="1">
    <citation type="submission" date="2024-03" db="EMBL/GenBank/DDBJ databases">
        <title>Whole genome sequencing of Streptomyces racemochromogenes, to identify antimicrobial biosynthetic gene clusters.</title>
        <authorList>
            <person name="Suryawanshi P."/>
            <person name="Krishnaraj P.U."/>
            <person name="Arun Y.P."/>
            <person name="Suryawanshi M.P."/>
            <person name="Rakshit O."/>
        </authorList>
    </citation>
    <scope>NUCLEOTIDE SEQUENCE [LARGE SCALE GENOMIC DNA]</scope>
    <source>
        <strain evidence="10 11">AUDT626</strain>
    </source>
</reference>
<feature type="compositionally biased region" description="Low complexity" evidence="6">
    <location>
        <begin position="234"/>
        <end position="291"/>
    </location>
</feature>
<feature type="region of interest" description="Disordered" evidence="6">
    <location>
        <begin position="34"/>
        <end position="433"/>
    </location>
</feature>
<dbReference type="Pfam" id="PF06271">
    <property type="entry name" value="RDD"/>
    <property type="match status" value="1"/>
</dbReference>
<dbReference type="InterPro" id="IPR010432">
    <property type="entry name" value="RDD"/>
</dbReference>
<feature type="domain" description="RDD" evidence="8">
    <location>
        <begin position="454"/>
        <end position="598"/>
    </location>
</feature>
<feature type="compositionally biased region" description="Basic and acidic residues" evidence="6">
    <location>
        <begin position="75"/>
        <end position="92"/>
    </location>
</feature>
<feature type="transmembrane region" description="Helical" evidence="7">
    <location>
        <begin position="468"/>
        <end position="485"/>
    </location>
</feature>
<keyword evidence="11" id="KW-1185">Reference proteome</keyword>
<dbReference type="InterPro" id="IPR051791">
    <property type="entry name" value="Pra-immunoreactive"/>
</dbReference>
<feature type="compositionally biased region" description="Basic and acidic residues" evidence="6">
    <location>
        <begin position="370"/>
        <end position="381"/>
    </location>
</feature>
<organism evidence="10 11">
    <name type="scientific">Streptomyces racemochromogenes</name>
    <dbReference type="NCBI Taxonomy" id="67353"/>
    <lineage>
        <taxon>Bacteria</taxon>
        <taxon>Bacillati</taxon>
        <taxon>Actinomycetota</taxon>
        <taxon>Actinomycetes</taxon>
        <taxon>Kitasatosporales</taxon>
        <taxon>Streptomycetaceae</taxon>
        <taxon>Streptomyces</taxon>
    </lineage>
</organism>
<feature type="compositionally biased region" description="Basic and acidic residues" evidence="6">
    <location>
        <begin position="321"/>
        <end position="331"/>
    </location>
</feature>
<gene>
    <name evidence="10" type="ORF">WDV06_08815</name>
</gene>
<feature type="compositionally biased region" description="Low complexity" evidence="6">
    <location>
        <begin position="411"/>
        <end position="433"/>
    </location>
</feature>
<dbReference type="RefSeq" id="WP_395509072.1">
    <property type="nucleotide sequence ID" value="NZ_JBBDHD010000015.1"/>
</dbReference>
<dbReference type="InterPro" id="IPR018929">
    <property type="entry name" value="DUF2510"/>
</dbReference>
<keyword evidence="2" id="KW-1003">Cell membrane</keyword>
<keyword evidence="5 7" id="KW-0472">Membrane</keyword>
<feature type="compositionally biased region" description="Basic and acidic residues" evidence="6">
    <location>
        <begin position="298"/>
        <end position="307"/>
    </location>
</feature>
<feature type="transmembrane region" description="Helical" evidence="7">
    <location>
        <begin position="566"/>
        <end position="585"/>
    </location>
</feature>
<evidence type="ECO:0000256" key="6">
    <source>
        <dbReference type="SAM" id="MobiDB-lite"/>
    </source>
</evidence>
<evidence type="ECO:0000256" key="1">
    <source>
        <dbReference type="ARBA" id="ARBA00004651"/>
    </source>
</evidence>
<feature type="compositionally biased region" description="Basic and acidic residues" evidence="6">
    <location>
        <begin position="102"/>
        <end position="127"/>
    </location>
</feature>
<dbReference type="PANTHER" id="PTHR36115:SF4">
    <property type="entry name" value="MEMBRANE PROTEIN"/>
    <property type="match status" value="1"/>
</dbReference>
<evidence type="ECO:0000259" key="9">
    <source>
        <dbReference type="Pfam" id="PF10708"/>
    </source>
</evidence>
<feature type="compositionally biased region" description="Low complexity" evidence="6">
    <location>
        <begin position="186"/>
        <end position="203"/>
    </location>
</feature>
<protein>
    <submittedName>
        <fullName evidence="10">RDD family protein</fullName>
    </submittedName>
</protein>
<evidence type="ECO:0000259" key="8">
    <source>
        <dbReference type="Pfam" id="PF06271"/>
    </source>
</evidence>
<dbReference type="Proteomes" id="UP001610631">
    <property type="component" value="Unassembled WGS sequence"/>
</dbReference>
<evidence type="ECO:0000313" key="11">
    <source>
        <dbReference type="Proteomes" id="UP001610631"/>
    </source>
</evidence>
<accession>A0ABW7P9Z9</accession>
<evidence type="ECO:0000256" key="5">
    <source>
        <dbReference type="ARBA" id="ARBA00023136"/>
    </source>
</evidence>
<evidence type="ECO:0000256" key="4">
    <source>
        <dbReference type="ARBA" id="ARBA00022989"/>
    </source>
</evidence>
<proteinExistence type="predicted"/>
<evidence type="ECO:0000256" key="2">
    <source>
        <dbReference type="ARBA" id="ARBA00022475"/>
    </source>
</evidence>
<keyword evidence="3 7" id="KW-0812">Transmembrane</keyword>
<name>A0ABW7P9Z9_9ACTN</name>
<evidence type="ECO:0000313" key="10">
    <source>
        <dbReference type="EMBL" id="MFH7595194.1"/>
    </source>
</evidence>
<dbReference type="Pfam" id="PF10708">
    <property type="entry name" value="DUF2510"/>
    <property type="match status" value="1"/>
</dbReference>
<feature type="domain" description="DUF2510" evidence="9">
    <location>
        <begin position="15"/>
        <end position="46"/>
    </location>
</feature>
<keyword evidence="4 7" id="KW-1133">Transmembrane helix</keyword>
<comment type="subcellular location">
    <subcellularLocation>
        <location evidence="1">Cell membrane</location>
        <topology evidence="1">Multi-pass membrane protein</topology>
    </subcellularLocation>
</comment>